<evidence type="ECO:0000259" key="1">
    <source>
        <dbReference type="Pfam" id="PF10382"/>
    </source>
</evidence>
<dbReference type="EMBL" id="WHWC01000270">
    <property type="protein sequence ID" value="KAG8362824.1"/>
    <property type="molecule type" value="Genomic_DNA"/>
</dbReference>
<dbReference type="InterPro" id="IPR018838">
    <property type="entry name" value="ZGRF1-like_N"/>
</dbReference>
<comment type="caution">
    <text evidence="2">The sequence shown here is derived from an EMBL/GenBank/DDBJ whole genome shotgun (WGS) entry which is preliminary data.</text>
</comment>
<reference evidence="2" key="1">
    <citation type="submission" date="2019-10" db="EMBL/GenBank/DDBJ databases">
        <authorList>
            <person name="Zhang R."/>
            <person name="Pan Y."/>
            <person name="Wang J."/>
            <person name="Ma R."/>
            <person name="Yu S."/>
        </authorList>
    </citation>
    <scope>NUCLEOTIDE SEQUENCE</scope>
    <source>
        <strain evidence="2">LA-IB0</strain>
        <tissue evidence="2">Leaf</tissue>
    </source>
</reference>
<accession>A0AAV6W587</accession>
<dbReference type="Proteomes" id="UP000826271">
    <property type="component" value="Unassembled WGS sequence"/>
</dbReference>
<evidence type="ECO:0000313" key="2">
    <source>
        <dbReference type="EMBL" id="KAG8362824.1"/>
    </source>
</evidence>
<proteinExistence type="predicted"/>
<evidence type="ECO:0000313" key="3">
    <source>
        <dbReference type="Proteomes" id="UP000826271"/>
    </source>
</evidence>
<name>A0AAV6W587_9LAMI</name>
<feature type="domain" description="5'-3' DNA helicase ZGRF1-like N-terminal" evidence="1">
    <location>
        <begin position="148"/>
        <end position="171"/>
    </location>
</feature>
<dbReference type="Pfam" id="PF10382">
    <property type="entry name" value="ZGRF1-like_N"/>
    <property type="match status" value="1"/>
</dbReference>
<sequence length="175" mass="19622">MGSCCRRLLLTLLFSMLHIGTLVLDFYAIQMEFSSSTPMFINWHRFVCPFISVSESSNFSNFCACTAILLVEQTLRTVAANFSIVIALAYASFVSNHPISIFSSPSNPWFGCKGITPENSCPEKLTDLNDSSSRIDLRTPAIEPRRAEWKVLYTTQITQKAKKFHDGFLQLVAHG</sequence>
<gene>
    <name evidence="2" type="ORF">BUALT_BualtUnG0033500</name>
</gene>
<protein>
    <recommendedName>
        <fullName evidence="1">5'-3' DNA helicase ZGRF1-like N-terminal domain-containing protein</fullName>
    </recommendedName>
</protein>
<keyword evidence="3" id="KW-1185">Reference proteome</keyword>
<organism evidence="2 3">
    <name type="scientific">Buddleja alternifolia</name>
    <dbReference type="NCBI Taxonomy" id="168488"/>
    <lineage>
        <taxon>Eukaryota</taxon>
        <taxon>Viridiplantae</taxon>
        <taxon>Streptophyta</taxon>
        <taxon>Embryophyta</taxon>
        <taxon>Tracheophyta</taxon>
        <taxon>Spermatophyta</taxon>
        <taxon>Magnoliopsida</taxon>
        <taxon>eudicotyledons</taxon>
        <taxon>Gunneridae</taxon>
        <taxon>Pentapetalae</taxon>
        <taxon>asterids</taxon>
        <taxon>lamiids</taxon>
        <taxon>Lamiales</taxon>
        <taxon>Scrophulariaceae</taxon>
        <taxon>Buddlejeae</taxon>
        <taxon>Buddleja</taxon>
    </lineage>
</organism>
<dbReference type="AlphaFoldDB" id="A0AAV6W587"/>